<name>A0AAV7LI23_PLEWA</name>
<dbReference type="Proteomes" id="UP001066276">
    <property type="component" value="Chromosome 11"/>
</dbReference>
<organism evidence="1 2">
    <name type="scientific">Pleurodeles waltl</name>
    <name type="common">Iberian ribbed newt</name>
    <dbReference type="NCBI Taxonomy" id="8319"/>
    <lineage>
        <taxon>Eukaryota</taxon>
        <taxon>Metazoa</taxon>
        <taxon>Chordata</taxon>
        <taxon>Craniata</taxon>
        <taxon>Vertebrata</taxon>
        <taxon>Euteleostomi</taxon>
        <taxon>Amphibia</taxon>
        <taxon>Batrachia</taxon>
        <taxon>Caudata</taxon>
        <taxon>Salamandroidea</taxon>
        <taxon>Salamandridae</taxon>
        <taxon>Pleurodelinae</taxon>
        <taxon>Pleurodeles</taxon>
    </lineage>
</organism>
<reference evidence="1" key="1">
    <citation type="journal article" date="2022" name="bioRxiv">
        <title>Sequencing and chromosome-scale assembly of the giantPleurodeles waltlgenome.</title>
        <authorList>
            <person name="Brown T."/>
            <person name="Elewa A."/>
            <person name="Iarovenko S."/>
            <person name="Subramanian E."/>
            <person name="Araus A.J."/>
            <person name="Petzold A."/>
            <person name="Susuki M."/>
            <person name="Suzuki K.-i.T."/>
            <person name="Hayashi T."/>
            <person name="Toyoda A."/>
            <person name="Oliveira C."/>
            <person name="Osipova E."/>
            <person name="Leigh N.D."/>
            <person name="Simon A."/>
            <person name="Yun M.H."/>
        </authorList>
    </citation>
    <scope>NUCLEOTIDE SEQUENCE</scope>
    <source>
        <strain evidence="1">20211129_DDA</strain>
        <tissue evidence="1">Liver</tissue>
    </source>
</reference>
<dbReference type="AlphaFoldDB" id="A0AAV7LI23"/>
<evidence type="ECO:0000313" key="1">
    <source>
        <dbReference type="EMBL" id="KAJ1090119.1"/>
    </source>
</evidence>
<comment type="caution">
    <text evidence="1">The sequence shown here is derived from an EMBL/GenBank/DDBJ whole genome shotgun (WGS) entry which is preliminary data.</text>
</comment>
<sequence length="116" mass="13061">MITAGLHERILLAIKSRFSQFVFFPDLKRDKYKKHAAKILDYSRIAGSFSRYAGLSRRDDLLWCQRSPYGITGIDVWCEQKSGGQVPLGGQCRVGPQDCPGMPSFGQNGFICDKQE</sequence>
<dbReference type="EMBL" id="JANPWB010000015">
    <property type="protein sequence ID" value="KAJ1090119.1"/>
    <property type="molecule type" value="Genomic_DNA"/>
</dbReference>
<protein>
    <submittedName>
        <fullName evidence="1">Uncharacterized protein</fullName>
    </submittedName>
</protein>
<gene>
    <name evidence="1" type="ORF">NDU88_003256</name>
</gene>
<proteinExistence type="predicted"/>
<keyword evidence="2" id="KW-1185">Reference proteome</keyword>
<accession>A0AAV7LI23</accession>
<evidence type="ECO:0000313" key="2">
    <source>
        <dbReference type="Proteomes" id="UP001066276"/>
    </source>
</evidence>